<protein>
    <submittedName>
        <fullName evidence="3">Rifin PIR protein, putative</fullName>
    </submittedName>
</protein>
<gene>
    <name evidence="3" type="ORF">PRG01_0400300</name>
</gene>
<evidence type="ECO:0000256" key="1">
    <source>
        <dbReference type="SAM" id="Phobius"/>
    </source>
</evidence>
<dbReference type="InterPro" id="IPR006373">
    <property type="entry name" value="VSA_Rifin"/>
</dbReference>
<dbReference type="VEuPathDB" id="PlasmoDB:PRG01_0400300"/>
<accession>A0A2P9D4Q5</accession>
<feature type="chain" id="PRO_5015153647" evidence="2">
    <location>
        <begin position="21"/>
        <end position="336"/>
    </location>
</feature>
<keyword evidence="2" id="KW-0732">Signal</keyword>
<dbReference type="EMBL" id="LT969567">
    <property type="protein sequence ID" value="SOV76025.1"/>
    <property type="molecule type" value="Genomic_DNA"/>
</dbReference>
<proteinExistence type="predicted"/>
<feature type="transmembrane region" description="Helical" evidence="1">
    <location>
        <begin position="294"/>
        <end position="316"/>
    </location>
</feature>
<keyword evidence="1" id="KW-0472">Membrane</keyword>
<name>A0A2P9D4Q5_PLARE</name>
<sequence length="336" mass="37608">MNVHYINILLFALPLNILVCFPNKNPSITPHHTAKIPISRLLCECELYMPNYDNDPQMKKVMEQFDDRISQRFHEYDDRMVEKRKQCKDQCDKEIQKIILKDKIEKELMDKFATLQTDIQSDAIPTCICEKSLADKMEKGCLRCGYGLGTVAPTVGLIGSVAVDQLTSALTASAITAAKQAGIEAGIQAVIAKIETFFQVMNLDVQWANFIKPSNYSTARGIFDAVKNVVQSCERAGTLKGGNIQVAKSTLNNGVTSFDPYVAAGKQAYTAKFGAVKADELVKVTAQSTQLYNAIGYSVIAIFVIILVMVIIYLILRYRRKKKMKKKLEYIKLLNQ</sequence>
<keyword evidence="1" id="KW-1133">Transmembrane helix</keyword>
<keyword evidence="1" id="KW-0812">Transmembrane</keyword>
<feature type="signal peptide" evidence="2">
    <location>
        <begin position="1"/>
        <end position="20"/>
    </location>
</feature>
<dbReference type="NCBIfam" id="TIGR01477">
    <property type="entry name" value="RIFIN"/>
    <property type="match status" value="1"/>
</dbReference>
<organism evidence="3 4">
    <name type="scientific">Plasmodium reichenowi</name>
    <dbReference type="NCBI Taxonomy" id="5854"/>
    <lineage>
        <taxon>Eukaryota</taxon>
        <taxon>Sar</taxon>
        <taxon>Alveolata</taxon>
        <taxon>Apicomplexa</taxon>
        <taxon>Aconoidasida</taxon>
        <taxon>Haemosporida</taxon>
        <taxon>Plasmodiidae</taxon>
        <taxon>Plasmodium</taxon>
        <taxon>Plasmodium (Laverania)</taxon>
    </lineage>
</organism>
<dbReference type="VEuPathDB" id="PlasmoDB:PRCDC_0016200"/>
<dbReference type="Proteomes" id="UP000240500">
    <property type="component" value="Chromosome 4"/>
</dbReference>
<evidence type="ECO:0000256" key="2">
    <source>
        <dbReference type="SAM" id="SignalP"/>
    </source>
</evidence>
<dbReference type="OrthoDB" id="10448055at2759"/>
<evidence type="ECO:0000313" key="3">
    <source>
        <dbReference type="EMBL" id="SOV76025.1"/>
    </source>
</evidence>
<dbReference type="Pfam" id="PF02009">
    <property type="entry name" value="RIFIN"/>
    <property type="match status" value="1"/>
</dbReference>
<evidence type="ECO:0000313" key="4">
    <source>
        <dbReference type="Proteomes" id="UP000240500"/>
    </source>
</evidence>
<dbReference type="AlphaFoldDB" id="A0A2P9D4Q5"/>
<reference evidence="3 4" key="1">
    <citation type="submission" date="2016-09" db="EMBL/GenBank/DDBJ databases">
        <authorList>
            <consortium name="Pathogen Informatics"/>
        </authorList>
    </citation>
    <scope>NUCLEOTIDE SEQUENCE [LARGE SCALE GENOMIC DNA]</scope>
</reference>